<reference evidence="2 3" key="1">
    <citation type="submission" date="2019-03" db="EMBL/GenBank/DDBJ databases">
        <title>Genomics of glacier-inhabiting Cryobacterium strains.</title>
        <authorList>
            <person name="Liu Q."/>
            <person name="Xin Y.-H."/>
        </authorList>
    </citation>
    <scope>NUCLEOTIDE SEQUENCE [LARGE SCALE GENOMIC DNA]</scope>
    <source>
        <strain evidence="2 3">TMT4-23</strain>
    </source>
</reference>
<proteinExistence type="predicted"/>
<name>A0ABY2IX84_9MICO</name>
<dbReference type="PANTHER" id="PTHR37305:SF1">
    <property type="entry name" value="MEMBRANE PROTEIN"/>
    <property type="match status" value="1"/>
</dbReference>
<evidence type="ECO:0000313" key="2">
    <source>
        <dbReference type="EMBL" id="TFC95323.1"/>
    </source>
</evidence>
<accession>A0ABY2IX84</accession>
<keyword evidence="1" id="KW-1133">Transmembrane helix</keyword>
<sequence length="283" mass="29140">MSTNTMNSLADASGRVGASVTTGSGLSFVGVLRSEWIKLWSLRSTVWSFALVVVVSVGMALLIALASRMDQSGVAIPPEAQVGYLVTASTVGIFFAQMIVAVLGVMSVTGEYSTGMIKSSLTAVPRRLPMLAAKGVVVFVATYLVGLGSILAAYLVASAIFAQGDIGASLAEPEMLRGLFAGPLFLALIAIFALGMGTVFRSTAGGIATVLGILLVLPIVLGLIPADWATDASPYLIGNAGPEIVASSGFSAVKEGWQNLLIVIGWVAVSSVFAALLLKRRDA</sequence>
<feature type="transmembrane region" description="Helical" evidence="1">
    <location>
        <begin position="257"/>
        <end position="278"/>
    </location>
</feature>
<organism evidence="2 3">
    <name type="scientific">Cryobacterium breve</name>
    <dbReference type="NCBI Taxonomy" id="1259258"/>
    <lineage>
        <taxon>Bacteria</taxon>
        <taxon>Bacillati</taxon>
        <taxon>Actinomycetota</taxon>
        <taxon>Actinomycetes</taxon>
        <taxon>Micrococcales</taxon>
        <taxon>Microbacteriaceae</taxon>
        <taxon>Cryobacterium</taxon>
    </lineage>
</organism>
<dbReference type="PANTHER" id="PTHR37305">
    <property type="entry name" value="INTEGRAL MEMBRANE PROTEIN-RELATED"/>
    <property type="match status" value="1"/>
</dbReference>
<dbReference type="RefSeq" id="WP_134364496.1">
    <property type="nucleotide sequence ID" value="NZ_SOGJ01000034.1"/>
</dbReference>
<dbReference type="Proteomes" id="UP000298355">
    <property type="component" value="Unassembled WGS sequence"/>
</dbReference>
<feature type="transmembrane region" description="Helical" evidence="1">
    <location>
        <begin position="44"/>
        <end position="66"/>
    </location>
</feature>
<keyword evidence="1" id="KW-0812">Transmembrane</keyword>
<keyword evidence="3" id="KW-1185">Reference proteome</keyword>
<evidence type="ECO:0000256" key="1">
    <source>
        <dbReference type="SAM" id="Phobius"/>
    </source>
</evidence>
<feature type="transmembrane region" description="Helical" evidence="1">
    <location>
        <begin position="86"/>
        <end position="110"/>
    </location>
</feature>
<protein>
    <submittedName>
        <fullName evidence="2">ABC transporter permease</fullName>
    </submittedName>
</protein>
<comment type="caution">
    <text evidence="2">The sequence shown here is derived from an EMBL/GenBank/DDBJ whole genome shotgun (WGS) entry which is preliminary data.</text>
</comment>
<feature type="transmembrane region" description="Helical" evidence="1">
    <location>
        <begin position="131"/>
        <end position="160"/>
    </location>
</feature>
<evidence type="ECO:0000313" key="3">
    <source>
        <dbReference type="Proteomes" id="UP000298355"/>
    </source>
</evidence>
<gene>
    <name evidence="2" type="ORF">E3O65_14820</name>
</gene>
<dbReference type="Pfam" id="PF12679">
    <property type="entry name" value="ABC2_membrane_2"/>
    <property type="match status" value="1"/>
</dbReference>
<feature type="transmembrane region" description="Helical" evidence="1">
    <location>
        <begin position="12"/>
        <end position="32"/>
    </location>
</feature>
<feature type="transmembrane region" description="Helical" evidence="1">
    <location>
        <begin position="180"/>
        <end position="200"/>
    </location>
</feature>
<dbReference type="EMBL" id="SOGJ01000034">
    <property type="protein sequence ID" value="TFC95323.1"/>
    <property type="molecule type" value="Genomic_DNA"/>
</dbReference>
<keyword evidence="1" id="KW-0472">Membrane</keyword>
<feature type="transmembrane region" description="Helical" evidence="1">
    <location>
        <begin position="207"/>
        <end position="226"/>
    </location>
</feature>